<keyword evidence="1" id="KW-0472">Membrane</keyword>
<dbReference type="Proteomes" id="UP001642540">
    <property type="component" value="Unassembled WGS sequence"/>
</dbReference>
<name>A0ABP1QUT8_9HEXA</name>
<evidence type="ECO:0000313" key="3">
    <source>
        <dbReference type="Proteomes" id="UP001642540"/>
    </source>
</evidence>
<evidence type="ECO:0000256" key="1">
    <source>
        <dbReference type="SAM" id="Phobius"/>
    </source>
</evidence>
<evidence type="ECO:0000313" key="2">
    <source>
        <dbReference type="EMBL" id="CAL8112271.1"/>
    </source>
</evidence>
<dbReference type="EMBL" id="CAXLJM020000048">
    <property type="protein sequence ID" value="CAL8112271.1"/>
    <property type="molecule type" value="Genomic_DNA"/>
</dbReference>
<proteinExistence type="predicted"/>
<reference evidence="2 3" key="1">
    <citation type="submission" date="2024-08" db="EMBL/GenBank/DDBJ databases">
        <authorList>
            <person name="Cucini C."/>
            <person name="Frati F."/>
        </authorList>
    </citation>
    <scope>NUCLEOTIDE SEQUENCE [LARGE SCALE GENOMIC DNA]</scope>
</reference>
<keyword evidence="1" id="KW-0812">Transmembrane</keyword>
<protein>
    <submittedName>
        <fullName evidence="2">Uncharacterized protein</fullName>
    </submittedName>
</protein>
<comment type="caution">
    <text evidence="2">The sequence shown here is derived from an EMBL/GenBank/DDBJ whole genome shotgun (WGS) entry which is preliminary data.</text>
</comment>
<gene>
    <name evidence="2" type="ORF">ODALV1_LOCUS15569</name>
</gene>
<organism evidence="2 3">
    <name type="scientific">Orchesella dallaii</name>
    <dbReference type="NCBI Taxonomy" id="48710"/>
    <lineage>
        <taxon>Eukaryota</taxon>
        <taxon>Metazoa</taxon>
        <taxon>Ecdysozoa</taxon>
        <taxon>Arthropoda</taxon>
        <taxon>Hexapoda</taxon>
        <taxon>Collembola</taxon>
        <taxon>Entomobryomorpha</taxon>
        <taxon>Entomobryoidea</taxon>
        <taxon>Orchesellidae</taxon>
        <taxon>Orchesellinae</taxon>
        <taxon>Orchesella</taxon>
    </lineage>
</organism>
<sequence length="365" mass="42121">MSNMHTYIFQFDFYLCLTSVNERTYFCAMNTEMYIILFTICVISSFTISKATPKTISLPKCTNFTDTRREPKSDLLNLTNYFKENPSKDPSIYRLTGDVDLEKGRSCDRIEVAIIMALTEPWPDRKVGTESLKFSQPHLRYGAHITADGRYFDGLFYHNQTEFCVETITSHPVLHVDWYLNIRVCQLSQTSAESKRASSCVPKCCRPNRIIDRSSELCRQLKKGEPAWTPQICKKAECFYENDFCRAGYGLGVGVTCGENTIDIPLSKNVRLAPGKEKLELMYRLKNNQWKLYEHPYCVDGYVNGNSTRYKNDVTNQIIVVCESNAEEIKRFSIPRYIQLPSTAHKFNRPNFIVLISITAFIMYN</sequence>
<accession>A0ABP1QUT8</accession>
<keyword evidence="1" id="KW-1133">Transmembrane helix</keyword>
<feature type="transmembrane region" description="Helical" evidence="1">
    <location>
        <begin position="33"/>
        <end position="51"/>
    </location>
</feature>
<keyword evidence="3" id="KW-1185">Reference proteome</keyword>